<proteinExistence type="predicted"/>
<gene>
    <name evidence="1" type="ORF">GP2143_03263</name>
</gene>
<evidence type="ECO:0000313" key="2">
    <source>
        <dbReference type="Proteomes" id="UP000004931"/>
    </source>
</evidence>
<reference evidence="1 2" key="1">
    <citation type="journal article" date="2010" name="J. Bacteriol.">
        <title>Genome sequence of the oligotrophic marine Gammaproteobacterium HTCC2143, isolated from the Oregon Coast.</title>
        <authorList>
            <person name="Oh H.M."/>
            <person name="Kang I."/>
            <person name="Ferriera S."/>
            <person name="Giovannoni S.J."/>
            <person name="Cho J.C."/>
        </authorList>
    </citation>
    <scope>NUCLEOTIDE SEQUENCE [LARGE SCALE GENOMIC DNA]</scope>
    <source>
        <strain evidence="1 2">HTCC2143</strain>
    </source>
</reference>
<dbReference type="EMBL" id="AAVT01000004">
    <property type="protein sequence ID" value="EAW31107.1"/>
    <property type="molecule type" value="Genomic_DNA"/>
</dbReference>
<evidence type="ECO:0000313" key="1">
    <source>
        <dbReference type="EMBL" id="EAW31107.1"/>
    </source>
</evidence>
<accession>A0YD04</accession>
<dbReference type="Proteomes" id="UP000004931">
    <property type="component" value="Unassembled WGS sequence"/>
</dbReference>
<keyword evidence="2" id="KW-1185">Reference proteome</keyword>
<protein>
    <submittedName>
        <fullName evidence="1">Uncharacterized protein</fullName>
    </submittedName>
</protein>
<dbReference type="AlphaFoldDB" id="A0YD04"/>
<comment type="caution">
    <text evidence="1">The sequence shown here is derived from an EMBL/GenBank/DDBJ whole genome shotgun (WGS) entry which is preliminary data.</text>
</comment>
<name>A0YD04_9GAMM</name>
<organism evidence="1 2">
    <name type="scientific">marine gamma proteobacterium HTCC2143</name>
    <dbReference type="NCBI Taxonomy" id="247633"/>
    <lineage>
        <taxon>Bacteria</taxon>
        <taxon>Pseudomonadati</taxon>
        <taxon>Pseudomonadota</taxon>
        <taxon>Gammaproteobacteria</taxon>
        <taxon>Cellvibrionales</taxon>
        <taxon>Spongiibacteraceae</taxon>
        <taxon>BD1-7 clade</taxon>
    </lineage>
</organism>
<sequence>MILGLRNAVFMMPIPKVIPDKVGCDLNEIVAMRLHKIAINTPIAGINIDNDPNISAIIAIAFIVVSHD</sequence>